<evidence type="ECO:0000313" key="2">
    <source>
        <dbReference type="EMBL" id="CRN86362.1"/>
    </source>
</evidence>
<evidence type="ECO:0000313" key="6">
    <source>
        <dbReference type="Proteomes" id="UP000253594"/>
    </source>
</evidence>
<dbReference type="EMBL" id="NSNE01000025">
    <property type="protein sequence ID" value="RPM05486.1"/>
    <property type="molecule type" value="Genomic_DNA"/>
</dbReference>
<evidence type="ECO:0000313" key="5">
    <source>
        <dbReference type="Proteomes" id="UP000045039"/>
    </source>
</evidence>
<reference evidence="2" key="1">
    <citation type="submission" date="2015-06" db="EMBL/GenBank/DDBJ databases">
        <authorList>
            <person name="Radhakrishnan R."/>
            <person name="Underwood A."/>
            <person name="Al-Shahib A."/>
        </authorList>
    </citation>
    <scope>NUCLEOTIDE SEQUENCE</scope>
    <source>
        <strain evidence="2">P19_London_7_VIM_2_05_10</strain>
    </source>
</reference>
<gene>
    <name evidence="3" type="ORF">DT376_10520</name>
    <name evidence="4" type="ORF">IPC1295_29735</name>
    <name evidence="2" type="ORF">PAERUG_P19_London_7_VIM_2_05_10_00082</name>
</gene>
<dbReference type="Proteomes" id="UP000284767">
    <property type="component" value="Unassembled WGS sequence"/>
</dbReference>
<comment type="caution">
    <text evidence="4">The sequence shown here is derived from an EMBL/GenBank/DDBJ whole genome shotgun (WGS) entry which is preliminary data.</text>
</comment>
<name>A0A0D7MSR4_PSEAI</name>
<evidence type="ECO:0000313" key="4">
    <source>
        <dbReference type="EMBL" id="RPM05486.1"/>
    </source>
</evidence>
<evidence type="ECO:0000313" key="7">
    <source>
        <dbReference type="Proteomes" id="UP000284767"/>
    </source>
</evidence>
<dbReference type="EMBL" id="QORE01000271">
    <property type="protein sequence ID" value="RCI74900.1"/>
    <property type="molecule type" value="Genomic_DNA"/>
</dbReference>
<accession>A0A1S1C6I3</accession>
<feature type="domain" description="DUF4123" evidence="1">
    <location>
        <begin position="28"/>
        <end position="148"/>
    </location>
</feature>
<dbReference type="RefSeq" id="WP_003107607.1">
    <property type="nucleotide sequence ID" value="NZ_AP014839.1"/>
</dbReference>
<reference evidence="3 6" key="4">
    <citation type="submission" date="2018-07" db="EMBL/GenBank/DDBJ databases">
        <title>Mechanisms of high-level aminoglycoside resistance among Gram-negative pathogens in Brazil.</title>
        <authorList>
            <person name="Ballaben A.S."/>
            <person name="Darini A.L.C."/>
            <person name="Doi Y."/>
        </authorList>
    </citation>
    <scope>NUCLEOTIDE SEQUENCE [LARGE SCALE GENOMIC DNA]</scope>
    <source>
        <strain evidence="3 6">B2-305</strain>
    </source>
</reference>
<reference evidence="5" key="2">
    <citation type="submission" date="2015-06" db="EMBL/GenBank/DDBJ databases">
        <authorList>
            <person name="Radhakrishnan Rajesh"/>
            <person name="Underwood Anthony"/>
            <person name="Al-Shahib Ali"/>
        </authorList>
    </citation>
    <scope>NUCLEOTIDE SEQUENCE [LARGE SCALE GENOMIC DNA]</scope>
    <source>
        <strain evidence="5">P19_London_7_VIM_2_05_10</strain>
    </source>
</reference>
<reference evidence="4 7" key="5">
    <citation type="submission" date="2019-01" db="EMBL/GenBank/DDBJ databases">
        <title>The Pseudomonas aeruginosa pan-genome provides new insights on its population structure, horizontal gene transfer and pathogenicity.</title>
        <authorList>
            <person name="Freschi L."/>
            <person name="Vincent A.T."/>
            <person name="Jeukens J."/>
            <person name="Emond-Rheault J.-G."/>
            <person name="Kukavica-Ibrulj I."/>
            <person name="Dupont M.-J."/>
            <person name="Charette S.J."/>
            <person name="Boyle B."/>
            <person name="Levesque R.C."/>
        </authorList>
    </citation>
    <scope>NUCLEOTIDE SEQUENCE [LARGE SCALE GENOMIC DNA]</scope>
    <source>
        <strain evidence="4 7">PA-W36</strain>
    </source>
</reference>
<sequence length="271" mass="30994">MTPNPRHWARELWQRSRDRGLQTHIDVLVDATGLDDYPLLAEHARQSDPPALFKLLEQTPEAALADEGPLLLRLEDGHAAWLDELLERIDCRRHLMLLFSPWPLPRLGEHLRSCTQAEWNQGRSSGVLRFYEPGLFMAVSDMLDPRQSRYLHAPVSSWHWLDRDGRPRALAGHYQAHETPPLQAALRLEAHQVAALRAWSEAEAYRREYFVLPREHGLGSQESLLQHLVQAHLAADRQGLQDFDQRDAFVAQWLREQTPGPGFSPAGTSRA</sequence>
<reference evidence="4 7" key="3">
    <citation type="submission" date="2017-08" db="EMBL/GenBank/DDBJ databases">
        <authorList>
            <person name="Feschi L."/>
            <person name="Jeukens J."/>
            <person name="Emond-Rheault J.-G."/>
            <person name="Kukavica-Ibrulj I."/>
            <person name="Boyle B."/>
            <person name="Levesque R.C."/>
        </authorList>
    </citation>
    <scope>NUCLEOTIDE SEQUENCE [LARGE SCALE GENOMIC DNA]</scope>
    <source>
        <strain evidence="4 7">PA-W36</strain>
    </source>
</reference>
<dbReference type="Proteomes" id="UP000045039">
    <property type="component" value="Unassembled WGS sequence"/>
</dbReference>
<accession>A0A0D7MSR4</accession>
<dbReference type="InterPro" id="IPR025391">
    <property type="entry name" value="DUF4123"/>
</dbReference>
<protein>
    <submittedName>
        <fullName evidence="4">DUF4123 domain-containing protein</fullName>
    </submittedName>
</protein>
<dbReference type="Pfam" id="PF13503">
    <property type="entry name" value="DUF4123"/>
    <property type="match status" value="1"/>
</dbReference>
<organism evidence="4 7">
    <name type="scientific">Pseudomonas aeruginosa</name>
    <dbReference type="NCBI Taxonomy" id="287"/>
    <lineage>
        <taxon>Bacteria</taxon>
        <taxon>Pseudomonadati</taxon>
        <taxon>Pseudomonadota</taxon>
        <taxon>Gammaproteobacteria</taxon>
        <taxon>Pseudomonadales</taxon>
        <taxon>Pseudomonadaceae</taxon>
        <taxon>Pseudomonas</taxon>
    </lineage>
</organism>
<dbReference type="EMBL" id="CVVU01000004">
    <property type="protein sequence ID" value="CRN86362.1"/>
    <property type="molecule type" value="Genomic_DNA"/>
</dbReference>
<evidence type="ECO:0000259" key="1">
    <source>
        <dbReference type="Pfam" id="PF13503"/>
    </source>
</evidence>
<proteinExistence type="predicted"/>
<dbReference type="Proteomes" id="UP000253594">
    <property type="component" value="Unassembled WGS sequence"/>
</dbReference>
<evidence type="ECO:0000313" key="3">
    <source>
        <dbReference type="EMBL" id="RCI74900.1"/>
    </source>
</evidence>
<dbReference type="AlphaFoldDB" id="A0A0D7MSR4"/>